<dbReference type="OrthoDB" id="3635797at2759"/>
<gene>
    <name evidence="2" type="ORF">DOTSEDRAFT_26361</name>
</gene>
<reference evidence="3" key="1">
    <citation type="journal article" date="2012" name="PLoS Genet.">
        <title>The genomes of the fungal plant pathogens Cladosporium fulvum and Dothistroma septosporum reveal adaptation to different hosts and lifestyles but also signatures of common ancestry.</title>
        <authorList>
            <person name="de Wit P.J.G.M."/>
            <person name="van der Burgt A."/>
            <person name="Oekmen B."/>
            <person name="Stergiopoulos I."/>
            <person name="Abd-Elsalam K.A."/>
            <person name="Aerts A.L."/>
            <person name="Bahkali A.H."/>
            <person name="Beenen H.G."/>
            <person name="Chettri P."/>
            <person name="Cox M.P."/>
            <person name="Datema E."/>
            <person name="de Vries R.P."/>
            <person name="Dhillon B."/>
            <person name="Ganley A.R."/>
            <person name="Griffiths S.A."/>
            <person name="Guo Y."/>
            <person name="Hamelin R.C."/>
            <person name="Henrissat B."/>
            <person name="Kabir M.S."/>
            <person name="Jashni M.K."/>
            <person name="Kema G."/>
            <person name="Klaubauf S."/>
            <person name="Lapidus A."/>
            <person name="Levasseur A."/>
            <person name="Lindquist E."/>
            <person name="Mehrabi R."/>
            <person name="Ohm R.A."/>
            <person name="Owen T.J."/>
            <person name="Salamov A."/>
            <person name="Schwelm A."/>
            <person name="Schijlen E."/>
            <person name="Sun H."/>
            <person name="van den Burg H.A."/>
            <person name="van Ham R.C.H.J."/>
            <person name="Zhang S."/>
            <person name="Goodwin S.B."/>
            <person name="Grigoriev I.V."/>
            <person name="Collemare J."/>
            <person name="Bradshaw R.E."/>
        </authorList>
    </citation>
    <scope>NUCLEOTIDE SEQUENCE [LARGE SCALE GENOMIC DNA]</scope>
    <source>
        <strain evidence="3">NZE10 / CBS 128990</strain>
    </source>
</reference>
<dbReference type="HOGENOM" id="CLU_580056_0_0_1"/>
<keyword evidence="3" id="KW-1185">Reference proteome</keyword>
<dbReference type="Pfam" id="PF00646">
    <property type="entry name" value="F-box"/>
    <property type="match status" value="1"/>
</dbReference>
<evidence type="ECO:0000313" key="2">
    <source>
        <dbReference type="EMBL" id="EME41154.1"/>
    </source>
</evidence>
<dbReference type="EMBL" id="KB446542">
    <property type="protein sequence ID" value="EME41154.1"/>
    <property type="molecule type" value="Genomic_DNA"/>
</dbReference>
<feature type="domain" description="F-box" evidence="1">
    <location>
        <begin position="1"/>
        <end position="45"/>
    </location>
</feature>
<dbReference type="AlphaFoldDB" id="N1PGB5"/>
<organism evidence="2 3">
    <name type="scientific">Dothistroma septosporum (strain NZE10 / CBS 128990)</name>
    <name type="common">Red band needle blight fungus</name>
    <name type="synonym">Mycosphaerella pini</name>
    <dbReference type="NCBI Taxonomy" id="675120"/>
    <lineage>
        <taxon>Eukaryota</taxon>
        <taxon>Fungi</taxon>
        <taxon>Dikarya</taxon>
        <taxon>Ascomycota</taxon>
        <taxon>Pezizomycotina</taxon>
        <taxon>Dothideomycetes</taxon>
        <taxon>Dothideomycetidae</taxon>
        <taxon>Mycosphaerellales</taxon>
        <taxon>Mycosphaerellaceae</taxon>
        <taxon>Dothistroma</taxon>
    </lineage>
</organism>
<dbReference type="OMA" id="HHRNCKI"/>
<evidence type="ECO:0000313" key="3">
    <source>
        <dbReference type="Proteomes" id="UP000016933"/>
    </source>
</evidence>
<dbReference type="PROSITE" id="PS50181">
    <property type="entry name" value="FBOX"/>
    <property type="match status" value="1"/>
</dbReference>
<evidence type="ECO:0000259" key="1">
    <source>
        <dbReference type="PROSITE" id="PS50181"/>
    </source>
</evidence>
<sequence length="471" mass="54371">MAKITDLPPELLLDIFQDLATDHILKLRLCCRDLVAPANTLIQRRMKCLYIHPSTTSLRMLKDFCNHPLWASEVSKVTFLGEHELELIPQQVPLRANEKVWQKWSQIFAPWPVMFPQSKASKIGTVEEQDAVERLVLEEIILCLAKLPSLKEITFAPRLDEPGFNQVTQAIIKSHGRKHYEQHRRKNSRASEKRMTDFQLLMEVVTSSRLLITDLAFHTALPFADDRFRLRNLIRLTLTLDHGNVPSMLAIQANDHRDHQRLAHPEARRWIRRCARLLKTASNLERLSIFLRGTNRSKYPLRNYSLAESGICNLNFPKLQHFEIVRQHDPWWRPCIQRPILEVLEEGTWHGFLQHHAEMSLREIAIDNILVISTSDNDPTENMETVIELPRSDMRTSYIVNRFEHHRNCKISHQQPMNVAACKAGCGIYCLDDAGESTQTSDLELFATLRGVELTDGEAWDFGNCTTGQVD</sequence>
<accession>N1PGB5</accession>
<reference evidence="2 3" key="2">
    <citation type="journal article" date="2012" name="PLoS Pathog.">
        <title>Diverse lifestyles and strategies of plant pathogenesis encoded in the genomes of eighteen Dothideomycetes fungi.</title>
        <authorList>
            <person name="Ohm R.A."/>
            <person name="Feau N."/>
            <person name="Henrissat B."/>
            <person name="Schoch C.L."/>
            <person name="Horwitz B.A."/>
            <person name="Barry K.W."/>
            <person name="Condon B.J."/>
            <person name="Copeland A.C."/>
            <person name="Dhillon B."/>
            <person name="Glaser F."/>
            <person name="Hesse C.N."/>
            <person name="Kosti I."/>
            <person name="LaButti K."/>
            <person name="Lindquist E.A."/>
            <person name="Lucas S."/>
            <person name="Salamov A.A."/>
            <person name="Bradshaw R.E."/>
            <person name="Ciuffetti L."/>
            <person name="Hamelin R.C."/>
            <person name="Kema G.H.J."/>
            <person name="Lawrence C."/>
            <person name="Scott J.A."/>
            <person name="Spatafora J.W."/>
            <person name="Turgeon B.G."/>
            <person name="de Wit P.J.G.M."/>
            <person name="Zhong S."/>
            <person name="Goodwin S.B."/>
            <person name="Grigoriev I.V."/>
        </authorList>
    </citation>
    <scope>NUCLEOTIDE SEQUENCE [LARGE SCALE GENOMIC DNA]</scope>
    <source>
        <strain evidence="3">NZE10 / CBS 128990</strain>
    </source>
</reference>
<dbReference type="Proteomes" id="UP000016933">
    <property type="component" value="Unassembled WGS sequence"/>
</dbReference>
<name>N1PGB5_DOTSN</name>
<proteinExistence type="predicted"/>
<protein>
    <recommendedName>
        <fullName evidence="1">F-box domain-containing protein</fullName>
    </recommendedName>
</protein>
<dbReference type="InterPro" id="IPR001810">
    <property type="entry name" value="F-box_dom"/>
</dbReference>